<protein>
    <submittedName>
        <fullName evidence="1">Uncharacterized protein</fullName>
    </submittedName>
</protein>
<dbReference type="EMBL" id="GBRH01257199">
    <property type="protein sequence ID" value="JAD40696.1"/>
    <property type="molecule type" value="Transcribed_RNA"/>
</dbReference>
<proteinExistence type="predicted"/>
<organism evidence="1">
    <name type="scientific">Arundo donax</name>
    <name type="common">Giant reed</name>
    <name type="synonym">Donax arundinaceus</name>
    <dbReference type="NCBI Taxonomy" id="35708"/>
    <lineage>
        <taxon>Eukaryota</taxon>
        <taxon>Viridiplantae</taxon>
        <taxon>Streptophyta</taxon>
        <taxon>Embryophyta</taxon>
        <taxon>Tracheophyta</taxon>
        <taxon>Spermatophyta</taxon>
        <taxon>Magnoliopsida</taxon>
        <taxon>Liliopsida</taxon>
        <taxon>Poales</taxon>
        <taxon>Poaceae</taxon>
        <taxon>PACMAD clade</taxon>
        <taxon>Arundinoideae</taxon>
        <taxon>Arundineae</taxon>
        <taxon>Arundo</taxon>
    </lineage>
</organism>
<accession>A0A0A8ZPH9</accession>
<sequence length="34" mass="3720">MNIKGMIPHVSARLKANKANRILLNECTGDIKGI</sequence>
<name>A0A0A8ZPH9_ARUDO</name>
<evidence type="ECO:0000313" key="1">
    <source>
        <dbReference type="EMBL" id="JAD40696.1"/>
    </source>
</evidence>
<dbReference type="AlphaFoldDB" id="A0A0A8ZPH9"/>
<reference evidence="1" key="2">
    <citation type="journal article" date="2015" name="Data Brief">
        <title>Shoot transcriptome of the giant reed, Arundo donax.</title>
        <authorList>
            <person name="Barrero R.A."/>
            <person name="Guerrero F.D."/>
            <person name="Moolhuijzen P."/>
            <person name="Goolsby J.A."/>
            <person name="Tidwell J."/>
            <person name="Bellgard S.E."/>
            <person name="Bellgard M.I."/>
        </authorList>
    </citation>
    <scope>NUCLEOTIDE SEQUENCE</scope>
    <source>
        <tissue evidence="1">Shoot tissue taken approximately 20 cm above the soil surface</tissue>
    </source>
</reference>
<reference evidence="1" key="1">
    <citation type="submission" date="2014-09" db="EMBL/GenBank/DDBJ databases">
        <authorList>
            <person name="Magalhaes I.L.F."/>
            <person name="Oliveira U."/>
            <person name="Santos F.R."/>
            <person name="Vidigal T.H.D.A."/>
            <person name="Brescovit A.D."/>
            <person name="Santos A.J."/>
        </authorList>
    </citation>
    <scope>NUCLEOTIDE SEQUENCE</scope>
    <source>
        <tissue evidence="1">Shoot tissue taken approximately 20 cm above the soil surface</tissue>
    </source>
</reference>